<feature type="domain" description="GH18" evidence="10">
    <location>
        <begin position="96"/>
        <end position="400"/>
    </location>
</feature>
<comment type="catalytic activity">
    <reaction evidence="1">
        <text>Random endo-hydrolysis of N-acetyl-beta-D-glucosaminide (1-&gt;4)-beta-linkages in chitin and chitodextrins.</text>
        <dbReference type="EC" id="3.2.1.14"/>
    </reaction>
</comment>
<keyword evidence="4" id="KW-0146">Chitin degradation</keyword>
<evidence type="ECO:0000256" key="1">
    <source>
        <dbReference type="ARBA" id="ARBA00000822"/>
    </source>
</evidence>
<dbReference type="STRING" id="149040.A0A194XDT4"/>
<evidence type="ECO:0000313" key="12">
    <source>
        <dbReference type="Proteomes" id="UP000070700"/>
    </source>
</evidence>
<dbReference type="InterPro" id="IPR001579">
    <property type="entry name" value="Glyco_hydro_18_chit_AS"/>
</dbReference>
<dbReference type="GO" id="GO:0008843">
    <property type="term" value="F:endochitinase activity"/>
    <property type="evidence" value="ECO:0007669"/>
    <property type="project" value="UniProtKB-EC"/>
</dbReference>
<evidence type="ECO:0000259" key="10">
    <source>
        <dbReference type="PROSITE" id="PS51910"/>
    </source>
</evidence>
<evidence type="ECO:0000256" key="9">
    <source>
        <dbReference type="RuleBase" id="RU004453"/>
    </source>
</evidence>
<dbReference type="Pfam" id="PF00704">
    <property type="entry name" value="Glyco_hydro_18"/>
    <property type="match status" value="1"/>
</dbReference>
<dbReference type="SUPFAM" id="SSF51445">
    <property type="entry name" value="(Trans)glycosidases"/>
    <property type="match status" value="1"/>
</dbReference>
<keyword evidence="6 8" id="KW-0326">Glycosidase</keyword>
<organism evidence="11 12">
    <name type="scientific">Mollisia scopiformis</name>
    <name type="common">Conifer needle endophyte fungus</name>
    <name type="synonym">Phialocephala scopiformis</name>
    <dbReference type="NCBI Taxonomy" id="149040"/>
    <lineage>
        <taxon>Eukaryota</taxon>
        <taxon>Fungi</taxon>
        <taxon>Dikarya</taxon>
        <taxon>Ascomycota</taxon>
        <taxon>Pezizomycotina</taxon>
        <taxon>Leotiomycetes</taxon>
        <taxon>Helotiales</taxon>
        <taxon>Mollisiaceae</taxon>
        <taxon>Mollisia</taxon>
    </lineage>
</organism>
<dbReference type="AlphaFoldDB" id="A0A194XDT4"/>
<dbReference type="PANTHER" id="PTHR45708:SF49">
    <property type="entry name" value="ENDOCHITINASE"/>
    <property type="match status" value="1"/>
</dbReference>
<keyword evidence="7" id="KW-0624">Polysaccharide degradation</keyword>
<evidence type="ECO:0000256" key="3">
    <source>
        <dbReference type="ARBA" id="ARBA00022801"/>
    </source>
</evidence>
<dbReference type="InterPro" id="IPR050542">
    <property type="entry name" value="Glycosyl_Hydrlase18_Chitinase"/>
</dbReference>
<dbReference type="KEGG" id="psco:LY89DRAFT_583585"/>
<dbReference type="GeneID" id="28818948"/>
<evidence type="ECO:0000256" key="6">
    <source>
        <dbReference type="ARBA" id="ARBA00023295"/>
    </source>
</evidence>
<comment type="similarity">
    <text evidence="9">Belongs to the glycosyl hydrolase 18 family.</text>
</comment>
<dbReference type="EC" id="3.2.1.14" evidence="2"/>
<dbReference type="InterPro" id="IPR001223">
    <property type="entry name" value="Glyco_hydro18_cat"/>
</dbReference>
<dbReference type="InParanoid" id="A0A194XDT4"/>
<keyword evidence="12" id="KW-1185">Reference proteome</keyword>
<dbReference type="InterPro" id="IPR017853">
    <property type="entry name" value="GH"/>
</dbReference>
<name>A0A194XDT4_MOLSC</name>
<reference evidence="11 12" key="1">
    <citation type="submission" date="2015-10" db="EMBL/GenBank/DDBJ databases">
        <title>Full genome of DAOMC 229536 Phialocephala scopiformis, a fungal endophyte of spruce producing the potent anti-insectan compound rugulosin.</title>
        <authorList>
            <consortium name="DOE Joint Genome Institute"/>
            <person name="Walker A.K."/>
            <person name="Frasz S.L."/>
            <person name="Seifert K.A."/>
            <person name="Miller J.D."/>
            <person name="Mondo S.J."/>
            <person name="Labutti K."/>
            <person name="Lipzen A."/>
            <person name="Dockter R."/>
            <person name="Kennedy M."/>
            <person name="Grigoriev I.V."/>
            <person name="Spatafora J.W."/>
        </authorList>
    </citation>
    <scope>NUCLEOTIDE SEQUENCE [LARGE SCALE GENOMIC DNA]</scope>
    <source>
        <strain evidence="11 12">CBS 120377</strain>
    </source>
</reference>
<accession>A0A194XDT4</accession>
<evidence type="ECO:0000313" key="11">
    <source>
        <dbReference type="EMBL" id="KUJ18345.1"/>
    </source>
</evidence>
<dbReference type="OrthoDB" id="6020543at2759"/>
<evidence type="ECO:0000256" key="2">
    <source>
        <dbReference type="ARBA" id="ARBA00012729"/>
    </source>
</evidence>
<proteinExistence type="inferred from homology"/>
<dbReference type="GO" id="GO:0005576">
    <property type="term" value="C:extracellular region"/>
    <property type="evidence" value="ECO:0007669"/>
    <property type="project" value="TreeGrafter"/>
</dbReference>
<dbReference type="GO" id="GO:0006032">
    <property type="term" value="P:chitin catabolic process"/>
    <property type="evidence" value="ECO:0007669"/>
    <property type="project" value="UniProtKB-KW"/>
</dbReference>
<dbReference type="RefSeq" id="XP_018072700.1">
    <property type="nucleotide sequence ID" value="XM_018209222.1"/>
</dbReference>
<keyword evidence="5" id="KW-0119">Carbohydrate metabolism</keyword>
<evidence type="ECO:0000256" key="4">
    <source>
        <dbReference type="ARBA" id="ARBA00023024"/>
    </source>
</evidence>
<evidence type="ECO:0000256" key="7">
    <source>
        <dbReference type="ARBA" id="ARBA00023326"/>
    </source>
</evidence>
<dbReference type="PROSITE" id="PS51910">
    <property type="entry name" value="GH18_2"/>
    <property type="match status" value="1"/>
</dbReference>
<dbReference type="PROSITE" id="PS01095">
    <property type="entry name" value="GH18_1"/>
    <property type="match status" value="1"/>
</dbReference>
<sequence>MPPVTSVIPDSIPIPSSVVLEYSLPVTSANAVAIPIPSSIVPEYLPPATSINANIPLPSASASFPPIGVLPPFTLNSLATNSADNPKYRFNAGSSTNIAVYYGQSPATSTTTLTSQCADPNIDIVILAFVISQLDGGKYPSINFGAACGGQTQMMINEAPGLLWCPGLASQIQICQATYGKKVLLSVGGSTSKISFSGPGQAQELGDVLWDVFGPAGNVDPQLRPFGTVEVDGFDIDNEDNMPAHFDALALTLRNHFSHTTAKTYYLSSAPQCPFPDASDPMALLLLCDFVWVQFYNNPSCEIGSAGFSASLKQWSQVLSTSTMATKPKFYLGAPAWSAAGPTAYEGIGGPEGMMGIAEHVEGMKMHNFGGVMFWDGSEGVINVQNGKDIIAWAKEGLTA</sequence>
<dbReference type="GO" id="GO:0000272">
    <property type="term" value="P:polysaccharide catabolic process"/>
    <property type="evidence" value="ECO:0007669"/>
    <property type="project" value="UniProtKB-KW"/>
</dbReference>
<evidence type="ECO:0000256" key="5">
    <source>
        <dbReference type="ARBA" id="ARBA00023277"/>
    </source>
</evidence>
<evidence type="ECO:0000256" key="8">
    <source>
        <dbReference type="RuleBase" id="RU000489"/>
    </source>
</evidence>
<keyword evidence="3 8" id="KW-0378">Hydrolase</keyword>
<gene>
    <name evidence="11" type="ORF">LY89DRAFT_583585</name>
</gene>
<dbReference type="PANTHER" id="PTHR45708">
    <property type="entry name" value="ENDOCHITINASE"/>
    <property type="match status" value="1"/>
</dbReference>
<dbReference type="Gene3D" id="3.20.20.80">
    <property type="entry name" value="Glycosidases"/>
    <property type="match status" value="1"/>
</dbReference>
<protein>
    <recommendedName>
        <fullName evidence="2">chitinase</fullName>
        <ecNumber evidence="2">3.2.1.14</ecNumber>
    </recommendedName>
</protein>
<dbReference type="EMBL" id="KQ947413">
    <property type="protein sequence ID" value="KUJ18345.1"/>
    <property type="molecule type" value="Genomic_DNA"/>
</dbReference>
<dbReference type="Proteomes" id="UP000070700">
    <property type="component" value="Unassembled WGS sequence"/>
</dbReference>